<evidence type="ECO:0000256" key="2">
    <source>
        <dbReference type="ARBA" id="ARBA00022603"/>
    </source>
</evidence>
<dbReference type="Gene3D" id="3.40.50.150">
    <property type="entry name" value="Vaccinia Virus protein VP39"/>
    <property type="match status" value="1"/>
</dbReference>
<dbReference type="GO" id="GO:0008610">
    <property type="term" value="P:lipid biosynthetic process"/>
    <property type="evidence" value="ECO:0007669"/>
    <property type="project" value="InterPro"/>
</dbReference>
<dbReference type="Proteomes" id="UP000510721">
    <property type="component" value="Chromosome"/>
</dbReference>
<evidence type="ECO:0000256" key="1">
    <source>
        <dbReference type="ARBA" id="ARBA00010815"/>
    </source>
</evidence>
<dbReference type="CDD" id="cd02440">
    <property type="entry name" value="AdoMet_MTases"/>
    <property type="match status" value="1"/>
</dbReference>
<dbReference type="Pfam" id="PF02353">
    <property type="entry name" value="CMAS"/>
    <property type="match status" value="1"/>
</dbReference>
<dbReference type="PIRSF" id="PIRSF003085">
    <property type="entry name" value="CMAS"/>
    <property type="match status" value="1"/>
</dbReference>
<gene>
    <name evidence="7" type="ORF">FKV68_05850</name>
</gene>
<reference evidence="7 8" key="1">
    <citation type="submission" date="2019-06" db="EMBL/GenBank/DDBJ databases">
        <title>Complete genome sequence of Ensifer mexicanus ITTG R7 isolated from nodules of Acacia angustissima (Mill.) Kuntze.</title>
        <authorList>
            <person name="Rincon-Rosales R."/>
            <person name="Rogel M.A."/>
            <person name="Guerrero G."/>
            <person name="Rincon-Molina C.I."/>
            <person name="Lopez-Lopez A."/>
            <person name="Martinez-Romero E."/>
        </authorList>
    </citation>
    <scope>NUCLEOTIDE SEQUENCE [LARGE SCALE GENOMIC DNA]</scope>
    <source>
        <strain evidence="7 8">ITTG R7</strain>
    </source>
</reference>
<evidence type="ECO:0000256" key="4">
    <source>
        <dbReference type="ARBA" id="ARBA00022691"/>
    </source>
</evidence>
<evidence type="ECO:0000313" key="7">
    <source>
        <dbReference type="EMBL" id="QLL61009.1"/>
    </source>
</evidence>
<dbReference type="KEGG" id="emx:FKV68_05850"/>
<evidence type="ECO:0000256" key="5">
    <source>
        <dbReference type="ARBA" id="ARBA00023098"/>
    </source>
</evidence>
<keyword evidence="8" id="KW-1185">Reference proteome</keyword>
<dbReference type="AlphaFoldDB" id="A0A859QNM9"/>
<evidence type="ECO:0000256" key="3">
    <source>
        <dbReference type="ARBA" id="ARBA00022679"/>
    </source>
</evidence>
<dbReference type="Pfam" id="PF25371">
    <property type="entry name" value="DUF7884"/>
    <property type="match status" value="1"/>
</dbReference>
<dbReference type="InterPro" id="IPR057206">
    <property type="entry name" value="DUF7884"/>
</dbReference>
<accession>A0A859QNM9</accession>
<sequence length="418" mass="48092">MNSALLNMLRRLVQKGKLTVVFSSGEEVVLGDGTGKPATIRITDAEAEKAIARDPGLKFGEMYMDGRVLVEEGDIFDVLSIAKSNDLENAANFRNSIVALLHVLRQQLKSRLPVNRNRHNVAHHYDLDGKLFNLFLDEDWQYSCAYFHPPGISLDEAQRAKKRHIAAKLLLEPGQKVLEVGSGWGGMAMYLAESSGVEVTGITLSEEQLKVSRERATRRGLADRVRFELQDYRTMEGRQFDRIVSVGMFEHVGIGNYGNFFRKMKELLKPEGVMLLHSIGQIYKPWATNPWIEKYIFPGGYIPALSEVLPSVESTRLLVKDIEVLPMHYAWTLRAWRERFVARREEAIRLYDERFFRMWEFYLAASETAFLYDKHFVFQLQLSPSLASVPVSRDYIAQKERELLEFERTRRRLELVAV</sequence>
<organism evidence="7 8">
    <name type="scientific">Sinorhizobium mexicanum</name>
    <dbReference type="NCBI Taxonomy" id="375549"/>
    <lineage>
        <taxon>Bacteria</taxon>
        <taxon>Pseudomonadati</taxon>
        <taxon>Pseudomonadota</taxon>
        <taxon>Alphaproteobacteria</taxon>
        <taxon>Hyphomicrobiales</taxon>
        <taxon>Rhizobiaceae</taxon>
        <taxon>Sinorhizobium/Ensifer group</taxon>
        <taxon>Sinorhizobium</taxon>
    </lineage>
</organism>
<keyword evidence="4" id="KW-0949">S-adenosyl-L-methionine</keyword>
<proteinExistence type="inferred from homology"/>
<dbReference type="InterPro" id="IPR003333">
    <property type="entry name" value="CMAS"/>
</dbReference>
<dbReference type="InterPro" id="IPR029063">
    <property type="entry name" value="SAM-dependent_MTases_sf"/>
</dbReference>
<keyword evidence="3 7" id="KW-0808">Transferase</keyword>
<dbReference type="EMBL" id="CP041238">
    <property type="protein sequence ID" value="QLL61009.1"/>
    <property type="molecule type" value="Genomic_DNA"/>
</dbReference>
<dbReference type="GO" id="GO:0008168">
    <property type="term" value="F:methyltransferase activity"/>
    <property type="evidence" value="ECO:0007669"/>
    <property type="project" value="UniProtKB-KW"/>
</dbReference>
<keyword evidence="2 7" id="KW-0489">Methyltransferase</keyword>
<dbReference type="SUPFAM" id="SSF53335">
    <property type="entry name" value="S-adenosyl-L-methionine-dependent methyltransferases"/>
    <property type="match status" value="1"/>
</dbReference>
<dbReference type="RefSeq" id="WP_180940563.1">
    <property type="nucleotide sequence ID" value="NZ_CP041238.1"/>
</dbReference>
<dbReference type="InterPro" id="IPR050723">
    <property type="entry name" value="CFA/CMAS"/>
</dbReference>
<name>A0A859QNM9_9HYPH</name>
<evidence type="ECO:0000259" key="6">
    <source>
        <dbReference type="Pfam" id="PF25371"/>
    </source>
</evidence>
<dbReference type="PANTHER" id="PTHR43667:SF1">
    <property type="entry name" value="CYCLOPROPANE-FATTY-ACYL-PHOSPHOLIPID SYNTHASE"/>
    <property type="match status" value="1"/>
</dbReference>
<comment type="similarity">
    <text evidence="1">Belongs to the CFA/CMAS family.</text>
</comment>
<dbReference type="PANTHER" id="PTHR43667">
    <property type="entry name" value="CYCLOPROPANE-FATTY-ACYL-PHOSPHOLIPID SYNTHASE"/>
    <property type="match status" value="1"/>
</dbReference>
<protein>
    <submittedName>
        <fullName evidence="7">Class I SAM-dependent methyltransferase</fullName>
    </submittedName>
</protein>
<feature type="domain" description="DUF7884" evidence="6">
    <location>
        <begin position="15"/>
        <end position="85"/>
    </location>
</feature>
<dbReference type="GO" id="GO:0032259">
    <property type="term" value="P:methylation"/>
    <property type="evidence" value="ECO:0007669"/>
    <property type="project" value="UniProtKB-KW"/>
</dbReference>
<evidence type="ECO:0000313" key="8">
    <source>
        <dbReference type="Proteomes" id="UP000510721"/>
    </source>
</evidence>
<keyword evidence="5" id="KW-0443">Lipid metabolism</keyword>